<protein>
    <recommendedName>
        <fullName evidence="4">Urease accessory protein UreH-like transmembrane domain-containing protein</fullName>
    </recommendedName>
</protein>
<feature type="transmembrane region" description="Helical" evidence="1">
    <location>
        <begin position="167"/>
        <end position="197"/>
    </location>
</feature>
<feature type="transmembrane region" description="Helical" evidence="1">
    <location>
        <begin position="256"/>
        <end position="276"/>
    </location>
</feature>
<evidence type="ECO:0000313" key="3">
    <source>
        <dbReference type="Proteomes" id="UP000192660"/>
    </source>
</evidence>
<evidence type="ECO:0008006" key="4">
    <source>
        <dbReference type="Google" id="ProtNLM"/>
    </source>
</evidence>
<keyword evidence="1" id="KW-0472">Membrane</keyword>
<name>A0A1W1W920_SULTA</name>
<evidence type="ECO:0000313" key="2">
    <source>
        <dbReference type="EMBL" id="SMC02540.1"/>
    </source>
</evidence>
<sequence>MINLWNPHAIGLSIGLILLTAVLLGMIHGITPDEHTWPITFSYAIGSYSSRGGMKAGFLFSLAFTFQRAIASELAFLALARFLFNGSWEYIVYSIVGIVMVGSGAYILKWNRHFHFFHFADHLPSPDSQDPRPIPMYMPLVHGFIAGWGTGAFALIVYTVLAPAMHHWYLAFLPGLFFGLGTMLMQILLGSMVGLWMEKRHLSEEDKSYVARKVSGRTLLYGGLAFVLAGFLGIVFPVIGSWQITTGIKVHNLDHLGIGFVLAVIVLFSVAWISFIKSLHEISQSKLPPSREVG</sequence>
<evidence type="ECO:0000256" key="1">
    <source>
        <dbReference type="SAM" id="Phobius"/>
    </source>
</evidence>
<feature type="transmembrane region" description="Helical" evidence="1">
    <location>
        <begin position="6"/>
        <end position="27"/>
    </location>
</feature>
<dbReference type="OrthoDB" id="9814919at2"/>
<keyword evidence="1" id="KW-0812">Transmembrane</keyword>
<feature type="transmembrane region" description="Helical" evidence="1">
    <location>
        <begin position="218"/>
        <end position="244"/>
    </location>
</feature>
<accession>A0A1W1W920</accession>
<dbReference type="Proteomes" id="UP000192660">
    <property type="component" value="Unassembled WGS sequence"/>
</dbReference>
<dbReference type="EMBL" id="FWWY01000001">
    <property type="protein sequence ID" value="SMC02540.1"/>
    <property type="molecule type" value="Genomic_DNA"/>
</dbReference>
<feature type="transmembrane region" description="Helical" evidence="1">
    <location>
        <begin position="90"/>
        <end position="108"/>
    </location>
</feature>
<keyword evidence="1" id="KW-1133">Transmembrane helix</keyword>
<feature type="transmembrane region" description="Helical" evidence="1">
    <location>
        <begin position="140"/>
        <end position="161"/>
    </location>
</feature>
<dbReference type="AlphaFoldDB" id="A0A1W1W920"/>
<gene>
    <name evidence="2" type="ORF">SAMN00768000_0641</name>
</gene>
<reference evidence="3" key="1">
    <citation type="submission" date="2017-04" db="EMBL/GenBank/DDBJ databases">
        <authorList>
            <person name="Varghese N."/>
            <person name="Submissions S."/>
        </authorList>
    </citation>
    <scope>NUCLEOTIDE SEQUENCE [LARGE SCALE GENOMIC DNA]</scope>
    <source>
        <strain evidence="3">DSM 9293</strain>
    </source>
</reference>
<proteinExistence type="predicted"/>
<keyword evidence="3" id="KW-1185">Reference proteome</keyword>
<organism evidence="2 3">
    <name type="scientific">Sulfobacillus thermosulfidooxidans (strain DSM 9293 / VKM B-1269 / AT-1)</name>
    <dbReference type="NCBI Taxonomy" id="929705"/>
    <lineage>
        <taxon>Bacteria</taxon>
        <taxon>Bacillati</taxon>
        <taxon>Bacillota</taxon>
        <taxon>Clostridia</taxon>
        <taxon>Eubacteriales</taxon>
        <taxon>Clostridiales Family XVII. Incertae Sedis</taxon>
        <taxon>Sulfobacillus</taxon>
    </lineage>
</organism>
<dbReference type="RefSeq" id="WP_020376513.1">
    <property type="nucleotide sequence ID" value="NZ_FWWY01000001.1"/>
</dbReference>